<comment type="subcellular location">
    <subcellularLocation>
        <location evidence="1 7">Cell membrane</location>
        <topology evidence="1 7">Multi-pass membrane protein</topology>
    </subcellularLocation>
</comment>
<comment type="similarity">
    <text evidence="7">Belongs to the binding-protein-dependent transport system permease family.</text>
</comment>
<keyword evidence="3" id="KW-1003">Cell membrane</keyword>
<feature type="transmembrane region" description="Helical" evidence="7">
    <location>
        <begin position="269"/>
        <end position="291"/>
    </location>
</feature>
<keyword evidence="5 7" id="KW-1133">Transmembrane helix</keyword>
<evidence type="ECO:0000313" key="9">
    <source>
        <dbReference type="EMBL" id="MDA3731919.1"/>
    </source>
</evidence>
<dbReference type="Proteomes" id="UP001169242">
    <property type="component" value="Unassembled WGS sequence"/>
</dbReference>
<dbReference type="InterPro" id="IPR035906">
    <property type="entry name" value="MetI-like_sf"/>
</dbReference>
<sequence>MSKRKARLKREAPFYIMLAPGMILTLIFSYIPMFGLVMAFQNFNPGKGFLGSDFVGLQNFKFILNQPNIWRVTQNTLFIACSKMVLGILVPLLLALLINELAGTRLKKIVQTSFFLPYFLSWAIIASVIFQVFSLNGPINSLLEMVGADKVSFFTDNAAFPWLIIFSDTWKGMGMNIVIYLAAITNIDQSQYEAAVVDGANRLQQVRYITFPSILPIVILTITLALGCVLNAGFDQIYLLYNPLVYESADILDTFVFRLGIGQKLYSPAAALGFIKSLITCGLTGISYYLAYRFAGYKIF</sequence>
<dbReference type="EMBL" id="JAQIFT010000043">
    <property type="protein sequence ID" value="MDA3731919.1"/>
    <property type="molecule type" value="Genomic_DNA"/>
</dbReference>
<keyword evidence="6 7" id="KW-0472">Membrane</keyword>
<evidence type="ECO:0000256" key="5">
    <source>
        <dbReference type="ARBA" id="ARBA00022989"/>
    </source>
</evidence>
<dbReference type="PANTHER" id="PTHR43227">
    <property type="entry name" value="BLL4140 PROTEIN"/>
    <property type="match status" value="1"/>
</dbReference>
<feature type="domain" description="ABC transmembrane type-1" evidence="8">
    <location>
        <begin position="73"/>
        <end position="287"/>
    </location>
</feature>
<evidence type="ECO:0000256" key="7">
    <source>
        <dbReference type="RuleBase" id="RU363032"/>
    </source>
</evidence>
<evidence type="ECO:0000256" key="1">
    <source>
        <dbReference type="ARBA" id="ARBA00004651"/>
    </source>
</evidence>
<feature type="transmembrane region" description="Helical" evidence="7">
    <location>
        <begin position="159"/>
        <end position="183"/>
    </location>
</feature>
<dbReference type="InterPro" id="IPR050809">
    <property type="entry name" value="UgpAE/MalFG_permease"/>
</dbReference>
<organism evidence="9 10">
    <name type="scientific">Holtiella tumoricola</name>
    <dbReference type="NCBI Taxonomy" id="3018743"/>
    <lineage>
        <taxon>Bacteria</taxon>
        <taxon>Bacillati</taxon>
        <taxon>Bacillota</taxon>
        <taxon>Clostridia</taxon>
        <taxon>Lachnospirales</taxon>
        <taxon>Cellulosilyticaceae</taxon>
        <taxon>Holtiella</taxon>
    </lineage>
</organism>
<feature type="transmembrane region" description="Helical" evidence="7">
    <location>
        <begin position="214"/>
        <end position="234"/>
    </location>
</feature>
<feature type="transmembrane region" description="Helical" evidence="7">
    <location>
        <begin position="119"/>
        <end position="139"/>
    </location>
</feature>
<evidence type="ECO:0000256" key="4">
    <source>
        <dbReference type="ARBA" id="ARBA00022692"/>
    </source>
</evidence>
<dbReference type="GO" id="GO:0055085">
    <property type="term" value="P:transmembrane transport"/>
    <property type="evidence" value="ECO:0007669"/>
    <property type="project" value="InterPro"/>
</dbReference>
<evidence type="ECO:0000256" key="3">
    <source>
        <dbReference type="ARBA" id="ARBA00022475"/>
    </source>
</evidence>
<protein>
    <submittedName>
        <fullName evidence="9">ABC transporter permease subunit</fullName>
    </submittedName>
</protein>
<evidence type="ECO:0000313" key="10">
    <source>
        <dbReference type="Proteomes" id="UP001169242"/>
    </source>
</evidence>
<dbReference type="PROSITE" id="PS50928">
    <property type="entry name" value="ABC_TM1"/>
    <property type="match status" value="1"/>
</dbReference>
<keyword evidence="4 7" id="KW-0812">Transmembrane</keyword>
<dbReference type="Pfam" id="PF00528">
    <property type="entry name" value="BPD_transp_1"/>
    <property type="match status" value="1"/>
</dbReference>
<reference evidence="9" key="1">
    <citation type="journal article" date="2023" name="Int. J. Syst. Evol. Microbiol.">
        <title>&lt;i&gt;Holtiella tumoricola&lt;/i&gt; gen. nov. sp. nov., isolated from a human clinical sample.</title>
        <authorList>
            <person name="Allen-Vercoe E."/>
            <person name="Daigneault M.C."/>
            <person name="Vancuren S.J."/>
            <person name="Cochrane K."/>
            <person name="O'Neal L.L."/>
            <person name="Sankaranarayanan K."/>
            <person name="Lawson P.A."/>
        </authorList>
    </citation>
    <scope>NUCLEOTIDE SEQUENCE</scope>
    <source>
        <strain evidence="9">CC70A</strain>
    </source>
</reference>
<dbReference type="InterPro" id="IPR000515">
    <property type="entry name" value="MetI-like"/>
</dbReference>
<comment type="caution">
    <text evidence="9">The sequence shown here is derived from an EMBL/GenBank/DDBJ whole genome shotgun (WGS) entry which is preliminary data.</text>
</comment>
<dbReference type="Gene3D" id="1.10.3720.10">
    <property type="entry name" value="MetI-like"/>
    <property type="match status" value="1"/>
</dbReference>
<dbReference type="RefSeq" id="WP_053984561.1">
    <property type="nucleotide sequence ID" value="NZ_JAQIFT010000043.1"/>
</dbReference>
<name>A0AA42DMX4_9FIRM</name>
<feature type="transmembrane region" description="Helical" evidence="7">
    <location>
        <begin position="12"/>
        <end position="40"/>
    </location>
</feature>
<proteinExistence type="inferred from homology"/>
<dbReference type="CDD" id="cd06261">
    <property type="entry name" value="TM_PBP2"/>
    <property type="match status" value="1"/>
</dbReference>
<accession>A0AA42DMX4</accession>
<keyword evidence="10" id="KW-1185">Reference proteome</keyword>
<dbReference type="PANTHER" id="PTHR43227:SF11">
    <property type="entry name" value="BLL4140 PROTEIN"/>
    <property type="match status" value="1"/>
</dbReference>
<gene>
    <name evidence="9" type="ORF">PBV87_10555</name>
</gene>
<dbReference type="AlphaFoldDB" id="A0AA42DMX4"/>
<dbReference type="GO" id="GO:0005886">
    <property type="term" value="C:plasma membrane"/>
    <property type="evidence" value="ECO:0007669"/>
    <property type="project" value="UniProtKB-SubCell"/>
</dbReference>
<evidence type="ECO:0000256" key="2">
    <source>
        <dbReference type="ARBA" id="ARBA00022448"/>
    </source>
</evidence>
<keyword evidence="2 7" id="KW-0813">Transport</keyword>
<dbReference type="SUPFAM" id="SSF161098">
    <property type="entry name" value="MetI-like"/>
    <property type="match status" value="1"/>
</dbReference>
<evidence type="ECO:0000259" key="8">
    <source>
        <dbReference type="PROSITE" id="PS50928"/>
    </source>
</evidence>
<feature type="transmembrane region" description="Helical" evidence="7">
    <location>
        <begin position="77"/>
        <end position="98"/>
    </location>
</feature>
<evidence type="ECO:0000256" key="6">
    <source>
        <dbReference type="ARBA" id="ARBA00023136"/>
    </source>
</evidence>